<keyword evidence="8" id="KW-0249">Electron transport</keyword>
<evidence type="ECO:0000313" key="15">
    <source>
        <dbReference type="EMBL" id="MBB6179240.1"/>
    </source>
</evidence>
<keyword evidence="4" id="KW-1003">Cell membrane</keyword>
<keyword evidence="9 13" id="KW-1133">Transmembrane helix</keyword>
<organism evidence="15 16">
    <name type="scientific">Pseudorhizobium flavum</name>
    <dbReference type="NCBI Taxonomy" id="1335061"/>
    <lineage>
        <taxon>Bacteria</taxon>
        <taxon>Pseudomonadati</taxon>
        <taxon>Pseudomonadota</taxon>
        <taxon>Alphaproteobacteria</taxon>
        <taxon>Hyphomicrobiales</taxon>
        <taxon>Rhizobiaceae</taxon>
        <taxon>Rhizobium/Agrobacterium group</taxon>
        <taxon>Pseudorhizobium</taxon>
    </lineage>
</organism>
<name>A0A7X0DC54_9HYPH</name>
<protein>
    <submittedName>
        <fullName evidence="15">Cytochrome b561</fullName>
    </submittedName>
</protein>
<keyword evidence="3" id="KW-0813">Transport</keyword>
<evidence type="ECO:0000259" key="14">
    <source>
        <dbReference type="Pfam" id="PF01292"/>
    </source>
</evidence>
<dbReference type="PANTHER" id="PTHR30529">
    <property type="entry name" value="CYTOCHROME B561"/>
    <property type="match status" value="1"/>
</dbReference>
<evidence type="ECO:0000256" key="6">
    <source>
        <dbReference type="ARBA" id="ARBA00022692"/>
    </source>
</evidence>
<feature type="transmembrane region" description="Helical" evidence="13">
    <location>
        <begin position="161"/>
        <end position="181"/>
    </location>
</feature>
<dbReference type="GO" id="GO:0046872">
    <property type="term" value="F:metal ion binding"/>
    <property type="evidence" value="ECO:0007669"/>
    <property type="project" value="UniProtKB-KW"/>
</dbReference>
<evidence type="ECO:0000256" key="1">
    <source>
        <dbReference type="ARBA" id="ARBA00001970"/>
    </source>
</evidence>
<evidence type="ECO:0000313" key="16">
    <source>
        <dbReference type="Proteomes" id="UP000535501"/>
    </source>
</evidence>
<dbReference type="GO" id="GO:0009055">
    <property type="term" value="F:electron transfer activity"/>
    <property type="evidence" value="ECO:0007669"/>
    <property type="project" value="InterPro"/>
</dbReference>
<dbReference type="RefSeq" id="WP_235864213.1">
    <property type="nucleotide sequence ID" value="NZ_JACHEJ010000002.1"/>
</dbReference>
<dbReference type="InterPro" id="IPR011577">
    <property type="entry name" value="Cyt_b561_bac/Ni-Hgenase"/>
</dbReference>
<evidence type="ECO:0000256" key="4">
    <source>
        <dbReference type="ARBA" id="ARBA00022475"/>
    </source>
</evidence>
<dbReference type="Gene3D" id="1.20.950.20">
    <property type="entry name" value="Transmembrane di-heme cytochromes, Chain C"/>
    <property type="match status" value="1"/>
</dbReference>
<keyword evidence="11 13" id="KW-0472">Membrane</keyword>
<dbReference type="Proteomes" id="UP000535501">
    <property type="component" value="Unassembled WGS sequence"/>
</dbReference>
<keyword evidence="16" id="KW-1185">Reference proteome</keyword>
<accession>A0A7X0DC54</accession>
<dbReference type="EMBL" id="JACHEJ010000002">
    <property type="protein sequence ID" value="MBB6179240.1"/>
    <property type="molecule type" value="Genomic_DNA"/>
</dbReference>
<dbReference type="InterPro" id="IPR052168">
    <property type="entry name" value="Cytochrome_b561_oxidase"/>
</dbReference>
<dbReference type="Pfam" id="PF01292">
    <property type="entry name" value="Ni_hydr_CYTB"/>
    <property type="match status" value="1"/>
</dbReference>
<reference evidence="15 16" key="1">
    <citation type="submission" date="2020-08" db="EMBL/GenBank/DDBJ databases">
        <title>Genomic Encyclopedia of Type Strains, Phase IV (KMG-IV): sequencing the most valuable type-strain genomes for metagenomic binning, comparative biology and taxonomic classification.</title>
        <authorList>
            <person name="Goeker M."/>
        </authorList>
    </citation>
    <scope>NUCLEOTIDE SEQUENCE [LARGE SCALE GENOMIC DNA]</scope>
    <source>
        <strain evidence="15 16">DSM 102134</strain>
    </source>
</reference>
<dbReference type="AlphaFoldDB" id="A0A7X0DC54"/>
<keyword evidence="5" id="KW-0349">Heme</keyword>
<comment type="caution">
    <text evidence="15">The sequence shown here is derived from an EMBL/GenBank/DDBJ whole genome shotgun (WGS) entry which is preliminary data.</text>
</comment>
<dbReference type="GO" id="GO:0022904">
    <property type="term" value="P:respiratory electron transport chain"/>
    <property type="evidence" value="ECO:0007669"/>
    <property type="project" value="InterPro"/>
</dbReference>
<sequence>MSRTDDVRIPSDSAPPAEAVIRVEQYPATSRILHWLVAVLVLATWPLGFFIQFTKKEVTLDFYLVHESLGFLVLWIMLVRIGNKLVTRTPQREGPVVERVAATVVHALLYIFLIVMPISGFLATNAHGFPLVWFGLVPVWSPLGKSPDIAWTLSTIHEVSAWSLLALFALHIGAVLLHHVIRRDNTLYRML</sequence>
<dbReference type="GO" id="GO:0020037">
    <property type="term" value="F:heme binding"/>
    <property type="evidence" value="ECO:0007669"/>
    <property type="project" value="TreeGrafter"/>
</dbReference>
<evidence type="ECO:0000256" key="7">
    <source>
        <dbReference type="ARBA" id="ARBA00022723"/>
    </source>
</evidence>
<feature type="transmembrane region" description="Helical" evidence="13">
    <location>
        <begin position="32"/>
        <end position="54"/>
    </location>
</feature>
<dbReference type="GO" id="GO:0005886">
    <property type="term" value="C:plasma membrane"/>
    <property type="evidence" value="ECO:0007669"/>
    <property type="project" value="UniProtKB-SubCell"/>
</dbReference>
<evidence type="ECO:0000256" key="10">
    <source>
        <dbReference type="ARBA" id="ARBA00023004"/>
    </source>
</evidence>
<evidence type="ECO:0000256" key="9">
    <source>
        <dbReference type="ARBA" id="ARBA00022989"/>
    </source>
</evidence>
<evidence type="ECO:0000256" key="8">
    <source>
        <dbReference type="ARBA" id="ARBA00022982"/>
    </source>
</evidence>
<feature type="domain" description="Cytochrome b561 bacterial/Ni-hydrogenase" evidence="14">
    <location>
        <begin position="26"/>
        <end position="191"/>
    </location>
</feature>
<proteinExistence type="inferred from homology"/>
<feature type="transmembrane region" description="Helical" evidence="13">
    <location>
        <begin position="100"/>
        <end position="123"/>
    </location>
</feature>
<evidence type="ECO:0000256" key="12">
    <source>
        <dbReference type="ARBA" id="ARBA00037975"/>
    </source>
</evidence>
<evidence type="ECO:0000256" key="3">
    <source>
        <dbReference type="ARBA" id="ARBA00022448"/>
    </source>
</evidence>
<feature type="transmembrane region" description="Helical" evidence="13">
    <location>
        <begin position="60"/>
        <end position="79"/>
    </location>
</feature>
<gene>
    <name evidence="15" type="ORF">HNQ75_001194</name>
</gene>
<dbReference type="SUPFAM" id="SSF81342">
    <property type="entry name" value="Transmembrane di-heme cytochromes"/>
    <property type="match status" value="1"/>
</dbReference>
<comment type="similarity">
    <text evidence="12">Belongs to the cytochrome b561 family.</text>
</comment>
<keyword evidence="6 13" id="KW-0812">Transmembrane</keyword>
<keyword evidence="10" id="KW-0408">Iron</keyword>
<comment type="subcellular location">
    <subcellularLocation>
        <location evidence="2">Cell membrane</location>
        <topology evidence="2">Multi-pass membrane protein</topology>
    </subcellularLocation>
</comment>
<keyword evidence="7" id="KW-0479">Metal-binding</keyword>
<comment type="cofactor">
    <cofactor evidence="1">
        <name>heme b</name>
        <dbReference type="ChEBI" id="CHEBI:60344"/>
    </cofactor>
</comment>
<evidence type="ECO:0000256" key="5">
    <source>
        <dbReference type="ARBA" id="ARBA00022617"/>
    </source>
</evidence>
<dbReference type="InterPro" id="IPR016174">
    <property type="entry name" value="Di-haem_cyt_TM"/>
</dbReference>
<dbReference type="PANTHER" id="PTHR30529:SF1">
    <property type="entry name" value="CYTOCHROME B561 HOMOLOG 2"/>
    <property type="match status" value="1"/>
</dbReference>
<evidence type="ECO:0000256" key="2">
    <source>
        <dbReference type="ARBA" id="ARBA00004651"/>
    </source>
</evidence>
<evidence type="ECO:0000256" key="13">
    <source>
        <dbReference type="SAM" id="Phobius"/>
    </source>
</evidence>
<evidence type="ECO:0000256" key="11">
    <source>
        <dbReference type="ARBA" id="ARBA00023136"/>
    </source>
</evidence>